<keyword evidence="13 14" id="KW-0464">Manganese</keyword>
<gene>
    <name evidence="14" type="primary">rnhB</name>
    <name evidence="18" type="ORF">VPK24_07280</name>
</gene>
<organism evidence="18 19">
    <name type="scientific">Limnothrix redekei LRLZ20PSL1</name>
    <dbReference type="NCBI Taxonomy" id="3112953"/>
    <lineage>
        <taxon>Bacteria</taxon>
        <taxon>Bacillati</taxon>
        <taxon>Cyanobacteriota</taxon>
        <taxon>Cyanophyceae</taxon>
        <taxon>Pseudanabaenales</taxon>
        <taxon>Pseudanabaenaceae</taxon>
        <taxon>Limnothrix</taxon>
    </lineage>
</organism>
<dbReference type="InterPro" id="IPR024567">
    <property type="entry name" value="RNase_HII/HIII_dom"/>
</dbReference>
<keyword evidence="8 14" id="KW-0963">Cytoplasm</keyword>
<proteinExistence type="inferred from homology"/>
<dbReference type="Gene3D" id="3.30.420.10">
    <property type="entry name" value="Ribonuclease H-like superfamily/Ribonuclease H"/>
    <property type="match status" value="1"/>
</dbReference>
<feature type="domain" description="RNase H type-2" evidence="17">
    <location>
        <begin position="54"/>
        <end position="248"/>
    </location>
</feature>
<comment type="similarity">
    <text evidence="5 14 16">Belongs to the RNase HII family.</text>
</comment>
<comment type="catalytic activity">
    <reaction evidence="1 14 15 16">
        <text>Endonucleolytic cleavage to 5'-phosphomonoester.</text>
        <dbReference type="EC" id="3.1.26.4"/>
    </reaction>
</comment>
<evidence type="ECO:0000256" key="11">
    <source>
        <dbReference type="ARBA" id="ARBA00022759"/>
    </source>
</evidence>
<dbReference type="Proteomes" id="UP001604335">
    <property type="component" value="Unassembled WGS sequence"/>
</dbReference>
<dbReference type="CDD" id="cd07182">
    <property type="entry name" value="RNase_HII_bacteria_HII_like"/>
    <property type="match status" value="1"/>
</dbReference>
<evidence type="ECO:0000256" key="13">
    <source>
        <dbReference type="ARBA" id="ARBA00023211"/>
    </source>
</evidence>
<evidence type="ECO:0000256" key="4">
    <source>
        <dbReference type="ARBA" id="ARBA00004496"/>
    </source>
</evidence>
<evidence type="ECO:0000256" key="5">
    <source>
        <dbReference type="ARBA" id="ARBA00007383"/>
    </source>
</evidence>
<comment type="cofactor">
    <cofactor evidence="14 15">
        <name>Mn(2+)</name>
        <dbReference type="ChEBI" id="CHEBI:29035"/>
    </cofactor>
    <cofactor evidence="14 15">
        <name>Mg(2+)</name>
        <dbReference type="ChEBI" id="CHEBI:18420"/>
    </cofactor>
    <text evidence="14 15">Manganese or magnesium. Binds 1 divalent metal ion per monomer in the absence of substrate. May bind a second metal ion after substrate binding.</text>
</comment>
<keyword evidence="9 14" id="KW-0540">Nuclease</keyword>
<dbReference type="InterPro" id="IPR001352">
    <property type="entry name" value="RNase_HII/HIII"/>
</dbReference>
<dbReference type="RefSeq" id="WP_393011784.1">
    <property type="nucleotide sequence ID" value="NZ_JAZAQF010000042.1"/>
</dbReference>
<dbReference type="SUPFAM" id="SSF53098">
    <property type="entry name" value="Ribonuclease H-like"/>
    <property type="match status" value="1"/>
</dbReference>
<evidence type="ECO:0000256" key="14">
    <source>
        <dbReference type="HAMAP-Rule" id="MF_00052"/>
    </source>
</evidence>
<evidence type="ECO:0000256" key="15">
    <source>
        <dbReference type="PROSITE-ProRule" id="PRU01319"/>
    </source>
</evidence>
<evidence type="ECO:0000256" key="16">
    <source>
        <dbReference type="RuleBase" id="RU003515"/>
    </source>
</evidence>
<protein>
    <recommendedName>
        <fullName evidence="7 14">Ribonuclease HII</fullName>
        <shortName evidence="14">RNase HII</shortName>
        <ecNumber evidence="6 14">3.1.26.4</ecNumber>
    </recommendedName>
</protein>
<keyword evidence="19" id="KW-1185">Reference proteome</keyword>
<dbReference type="GO" id="GO:0004523">
    <property type="term" value="F:RNA-DNA hybrid ribonuclease activity"/>
    <property type="evidence" value="ECO:0007669"/>
    <property type="project" value="UniProtKB-EC"/>
</dbReference>
<sequence length="250" mass="26707">MPTAGRAAVVVDRALAPSPMGSKAVRSRDGAIVTELLPDRPLADSMAPAPAQSPWTAGVDEVGRGALFGPVVAAAVILTAEAESDLRALGVRDSKQLSARQRQALVEPIRDRAVAWAIAESSVAEIDQLNILQATFLAMRRALEQLHPRPDRCLVDGNRPIPHLFCPQETLIQGDRQSIAIAAASILAKVHRDQQIIDFAAQYPGYDLAANKGYGTAAHRAALQTLGPTPLHRRSFAPCQLTLNLSQLPS</sequence>
<dbReference type="PROSITE" id="PS51975">
    <property type="entry name" value="RNASE_H_2"/>
    <property type="match status" value="1"/>
</dbReference>
<evidence type="ECO:0000259" key="17">
    <source>
        <dbReference type="PROSITE" id="PS51975"/>
    </source>
</evidence>
<dbReference type="NCBIfam" id="NF000595">
    <property type="entry name" value="PRK00015.1-3"/>
    <property type="match status" value="1"/>
</dbReference>
<evidence type="ECO:0000313" key="19">
    <source>
        <dbReference type="Proteomes" id="UP001604335"/>
    </source>
</evidence>
<comment type="caution">
    <text evidence="18">The sequence shown here is derived from an EMBL/GenBank/DDBJ whole genome shotgun (WGS) entry which is preliminary data.</text>
</comment>
<feature type="binding site" evidence="14 15">
    <location>
        <position position="60"/>
    </location>
    <ligand>
        <name>a divalent metal cation</name>
        <dbReference type="ChEBI" id="CHEBI:60240"/>
    </ligand>
</feature>
<feature type="binding site" evidence="14 15">
    <location>
        <position position="156"/>
    </location>
    <ligand>
        <name>a divalent metal cation</name>
        <dbReference type="ChEBI" id="CHEBI:60240"/>
    </ligand>
</feature>
<keyword evidence="10 14" id="KW-0479">Metal-binding</keyword>
<comment type="cofactor">
    <cofactor evidence="2">
        <name>Mg(2+)</name>
        <dbReference type="ChEBI" id="CHEBI:18420"/>
    </cofactor>
</comment>
<accession>A0ABW7C8D1</accession>
<feature type="binding site" evidence="14 15">
    <location>
        <position position="61"/>
    </location>
    <ligand>
        <name>a divalent metal cation</name>
        <dbReference type="ChEBI" id="CHEBI:60240"/>
    </ligand>
</feature>
<evidence type="ECO:0000256" key="10">
    <source>
        <dbReference type="ARBA" id="ARBA00022723"/>
    </source>
</evidence>
<evidence type="ECO:0000256" key="8">
    <source>
        <dbReference type="ARBA" id="ARBA00022490"/>
    </source>
</evidence>
<evidence type="ECO:0000313" key="18">
    <source>
        <dbReference type="EMBL" id="MFG3817437.1"/>
    </source>
</evidence>
<comment type="subcellular location">
    <subcellularLocation>
        <location evidence="4 14">Cytoplasm</location>
    </subcellularLocation>
</comment>
<dbReference type="InterPro" id="IPR012337">
    <property type="entry name" value="RNaseH-like_sf"/>
</dbReference>
<evidence type="ECO:0000256" key="3">
    <source>
        <dbReference type="ARBA" id="ARBA00004065"/>
    </source>
</evidence>
<evidence type="ECO:0000256" key="2">
    <source>
        <dbReference type="ARBA" id="ARBA00001946"/>
    </source>
</evidence>
<dbReference type="NCBIfam" id="NF010537">
    <property type="entry name" value="PRK13925.1"/>
    <property type="match status" value="1"/>
</dbReference>
<evidence type="ECO:0000256" key="6">
    <source>
        <dbReference type="ARBA" id="ARBA00012180"/>
    </source>
</evidence>
<keyword evidence="12 14" id="KW-0378">Hydrolase</keyword>
<name>A0ABW7C8D1_9CYAN</name>
<dbReference type="HAMAP" id="MF_00052_B">
    <property type="entry name" value="RNase_HII_B"/>
    <property type="match status" value="1"/>
</dbReference>
<dbReference type="PANTHER" id="PTHR10954">
    <property type="entry name" value="RIBONUCLEASE H2 SUBUNIT A"/>
    <property type="match status" value="1"/>
</dbReference>
<dbReference type="EC" id="3.1.26.4" evidence="6 14"/>
<reference evidence="19" key="1">
    <citation type="journal article" date="2024" name="Algal Res.">
        <title>Biochemical, toxicological and genomic investigation of a high-biomass producing Limnothrix strain isolated from Italian shallow drinking water reservoir.</title>
        <authorList>
            <person name="Simonazzi M."/>
            <person name="Shishido T.K."/>
            <person name="Delbaje E."/>
            <person name="Wahlsten M."/>
            <person name="Fewer D.P."/>
            <person name="Sivonen K."/>
            <person name="Pezzolesi L."/>
            <person name="Pistocchi R."/>
        </authorList>
    </citation>
    <scope>NUCLEOTIDE SEQUENCE [LARGE SCALE GENOMIC DNA]</scope>
    <source>
        <strain evidence="19">LRLZ20PSL1</strain>
    </source>
</reference>
<dbReference type="EMBL" id="JAZAQF010000042">
    <property type="protein sequence ID" value="MFG3817437.1"/>
    <property type="molecule type" value="Genomic_DNA"/>
</dbReference>
<evidence type="ECO:0000256" key="9">
    <source>
        <dbReference type="ARBA" id="ARBA00022722"/>
    </source>
</evidence>
<evidence type="ECO:0000256" key="12">
    <source>
        <dbReference type="ARBA" id="ARBA00022801"/>
    </source>
</evidence>
<keyword evidence="11 14" id="KW-0255">Endonuclease</keyword>
<dbReference type="PANTHER" id="PTHR10954:SF18">
    <property type="entry name" value="RIBONUCLEASE HII"/>
    <property type="match status" value="1"/>
</dbReference>
<dbReference type="InterPro" id="IPR022898">
    <property type="entry name" value="RNase_HII"/>
</dbReference>
<comment type="function">
    <text evidence="3 14 16">Endonuclease that specifically degrades the RNA of RNA-DNA hybrids.</text>
</comment>
<dbReference type="Pfam" id="PF01351">
    <property type="entry name" value="RNase_HII"/>
    <property type="match status" value="1"/>
</dbReference>
<evidence type="ECO:0000256" key="7">
    <source>
        <dbReference type="ARBA" id="ARBA00019179"/>
    </source>
</evidence>
<dbReference type="InterPro" id="IPR036397">
    <property type="entry name" value="RNaseH_sf"/>
</dbReference>
<evidence type="ECO:0000256" key="1">
    <source>
        <dbReference type="ARBA" id="ARBA00000077"/>
    </source>
</evidence>